<comment type="caution">
    <text evidence="2">The sequence shown here is derived from an EMBL/GenBank/DDBJ whole genome shotgun (WGS) entry which is preliminary data.</text>
</comment>
<protein>
    <submittedName>
        <fullName evidence="2">Uncharacterized protein</fullName>
    </submittedName>
</protein>
<evidence type="ECO:0000313" key="2">
    <source>
        <dbReference type="EMBL" id="TQV96239.1"/>
    </source>
</evidence>
<dbReference type="OrthoDB" id="3492129at2759"/>
<proteinExistence type="predicted"/>
<evidence type="ECO:0000313" key="3">
    <source>
        <dbReference type="Proteomes" id="UP000315783"/>
    </source>
</evidence>
<name>A0A545V3E7_9HYPO</name>
<feature type="compositionally biased region" description="Basic and acidic residues" evidence="1">
    <location>
        <begin position="40"/>
        <end position="54"/>
    </location>
</feature>
<dbReference type="AlphaFoldDB" id="A0A545V3E7"/>
<dbReference type="Proteomes" id="UP000315783">
    <property type="component" value="Unassembled WGS sequence"/>
</dbReference>
<feature type="compositionally biased region" description="Polar residues" evidence="1">
    <location>
        <begin position="28"/>
        <end position="38"/>
    </location>
</feature>
<accession>A0A545V3E7</accession>
<reference evidence="2 3" key="1">
    <citation type="journal article" date="2019" name="Appl. Microbiol. Biotechnol.">
        <title>Genome sequence of Isaria javanica and comparative genome analysis insights into family S53 peptidase evolution in fungal entomopathogens.</title>
        <authorList>
            <person name="Lin R."/>
            <person name="Zhang X."/>
            <person name="Xin B."/>
            <person name="Zou M."/>
            <person name="Gao Y."/>
            <person name="Qin F."/>
            <person name="Hu Q."/>
            <person name="Xie B."/>
            <person name="Cheng X."/>
        </authorList>
    </citation>
    <scope>NUCLEOTIDE SEQUENCE [LARGE SCALE GENOMIC DNA]</scope>
    <source>
        <strain evidence="2 3">IJ1G</strain>
    </source>
</reference>
<gene>
    <name evidence="2" type="ORF">IF1G_04822</name>
</gene>
<sequence>MDTATQKLKPPRRSSLPGRRNSRAGKSRASNKSLSIINTEKIRSHVEHEARNAPRNETLSAAEESRQLSFQRHGEALWKKGPENLGNRNMPHVDIEALPLPATPSSSDHDSIIAQAVIHSQRKNSVGLRRKFDLDQVHATIPEPARSPSTPDFDPKKLLSAIADTNETPAPTTSKQPVIPMHLQYARHYLPILASIIMQGQHYYGGTFERIELPMPHPTAWAETVAWVYTGEATLVTDQVRENVKHFGGRLCEE</sequence>
<keyword evidence="3" id="KW-1185">Reference proteome</keyword>
<feature type="region of interest" description="Disordered" evidence="1">
    <location>
        <begin position="1"/>
        <end position="68"/>
    </location>
</feature>
<evidence type="ECO:0000256" key="1">
    <source>
        <dbReference type="SAM" id="MobiDB-lite"/>
    </source>
</evidence>
<dbReference type="EMBL" id="SPUK01000006">
    <property type="protein sequence ID" value="TQV96239.1"/>
    <property type="molecule type" value="Genomic_DNA"/>
</dbReference>
<organism evidence="2 3">
    <name type="scientific">Cordyceps javanica</name>
    <dbReference type="NCBI Taxonomy" id="43265"/>
    <lineage>
        <taxon>Eukaryota</taxon>
        <taxon>Fungi</taxon>
        <taxon>Dikarya</taxon>
        <taxon>Ascomycota</taxon>
        <taxon>Pezizomycotina</taxon>
        <taxon>Sordariomycetes</taxon>
        <taxon>Hypocreomycetidae</taxon>
        <taxon>Hypocreales</taxon>
        <taxon>Cordycipitaceae</taxon>
        <taxon>Cordyceps</taxon>
    </lineage>
</organism>